<name>A0A202EAA4_9EURY</name>
<dbReference type="InterPro" id="IPR039498">
    <property type="entry name" value="NTP_transf_5"/>
</dbReference>
<reference evidence="2 3" key="1">
    <citation type="submission" date="2017-02" db="EMBL/GenBank/DDBJ databases">
        <title>Natronthermophilus aegyptiacus gen. nov.,sp. nov., an aerobic, extremely halophilic alkalithermophilic archaeon isolated from the athalassohaline Wadi An Natrun, Egypt.</title>
        <authorList>
            <person name="Zhao B."/>
        </authorList>
    </citation>
    <scope>NUCLEOTIDE SEQUENCE [LARGE SCALE GENOMIC DNA]</scope>
    <source>
        <strain evidence="2 3">CGMCC 1.3597</strain>
    </source>
</reference>
<dbReference type="Pfam" id="PF14907">
    <property type="entry name" value="NTP_transf_5"/>
    <property type="match status" value="1"/>
</dbReference>
<gene>
    <name evidence="2" type="ORF">B2G88_12495</name>
</gene>
<proteinExistence type="predicted"/>
<dbReference type="Gene3D" id="3.30.460.40">
    <property type="match status" value="1"/>
</dbReference>
<evidence type="ECO:0000313" key="3">
    <source>
        <dbReference type="Proteomes" id="UP000196084"/>
    </source>
</evidence>
<evidence type="ECO:0000313" key="2">
    <source>
        <dbReference type="EMBL" id="OVE85154.1"/>
    </source>
</evidence>
<dbReference type="EMBL" id="MWPH01000002">
    <property type="protein sequence ID" value="OVE85154.1"/>
    <property type="molecule type" value="Genomic_DNA"/>
</dbReference>
<dbReference type="SUPFAM" id="SSF81301">
    <property type="entry name" value="Nucleotidyltransferase"/>
    <property type="match status" value="1"/>
</dbReference>
<sequence length="441" mass="50451">MGDTYSKEGAFIVRCLQAWHRGTAVPADERPETDSLEWDRVLELTRRHSVGPQVAAALRETTAAQALSVGTQEASTAPPESTDTKTESTIAPQTEDSTAVVDSVPAHVSERLRERSAFVARRNLQQFHELASLSATFQATGIRAIPYRGPVMAQLGYGDVGQREFGDLDLLVDREDIPVIKSILLERGYEPAYVLDSTDELTVSQERCYRRLGREYTFKHTESGIEVELHWRVLARRFPTGFDLESVWDRREELTVAGTSMPVLSPTDRLLLSCVHGTRHRWERLHWWCDVSRCLENESLDWDAIVRRARAHTCERQLLVGLAVVDSLFAVGLPDWIDRLIADEPGLEALCTHVHERLFDETTYWLLDERQYQARTLDRRRDKASFWLSWLFGPNRSDVEAVAIPWPLTPLYRLVRPIRLASGVFDRFRTETHPDTETQWS</sequence>
<feature type="compositionally biased region" description="Polar residues" evidence="1">
    <location>
        <begin position="68"/>
        <end position="97"/>
    </location>
</feature>
<feature type="region of interest" description="Disordered" evidence="1">
    <location>
        <begin position="66"/>
        <end position="101"/>
    </location>
</feature>
<keyword evidence="3" id="KW-1185">Reference proteome</keyword>
<comment type="caution">
    <text evidence="2">The sequence shown here is derived from an EMBL/GenBank/DDBJ whole genome shotgun (WGS) entry which is preliminary data.</text>
</comment>
<evidence type="ECO:0000256" key="1">
    <source>
        <dbReference type="SAM" id="MobiDB-lite"/>
    </source>
</evidence>
<dbReference type="RefSeq" id="WP_087714910.1">
    <property type="nucleotide sequence ID" value="NZ_MWPH01000002.1"/>
</dbReference>
<protein>
    <recommendedName>
        <fullName evidence="4">Nucleotidyltransferase family protein</fullName>
    </recommendedName>
</protein>
<organism evidence="2 3">
    <name type="scientific">Natronolimnobius baerhuensis</name>
    <dbReference type="NCBI Taxonomy" id="253108"/>
    <lineage>
        <taxon>Archaea</taxon>
        <taxon>Methanobacteriati</taxon>
        <taxon>Methanobacteriota</taxon>
        <taxon>Stenosarchaea group</taxon>
        <taxon>Halobacteria</taxon>
        <taxon>Halobacteriales</taxon>
        <taxon>Natrialbaceae</taxon>
        <taxon>Natronolimnobius</taxon>
    </lineage>
</organism>
<accession>A0A202EAA4</accession>
<dbReference type="Proteomes" id="UP000196084">
    <property type="component" value="Unassembled WGS sequence"/>
</dbReference>
<dbReference type="OrthoDB" id="342621at2157"/>
<dbReference type="InterPro" id="IPR043519">
    <property type="entry name" value="NT_sf"/>
</dbReference>
<dbReference type="AlphaFoldDB" id="A0A202EAA4"/>
<evidence type="ECO:0008006" key="4">
    <source>
        <dbReference type="Google" id="ProtNLM"/>
    </source>
</evidence>